<dbReference type="InterPro" id="IPR012970">
    <property type="entry name" value="Lyase_8_alpha_N"/>
</dbReference>
<feature type="active site" evidence="9">
    <location>
        <position position="208"/>
    </location>
</feature>
<dbReference type="NCBIfam" id="TIGR04183">
    <property type="entry name" value="Por_Secre_tail"/>
    <property type="match status" value="1"/>
</dbReference>
<dbReference type="SUPFAM" id="SSF48230">
    <property type="entry name" value="Chondroitin AC/alginate lyase"/>
    <property type="match status" value="1"/>
</dbReference>
<dbReference type="Gene3D" id="2.70.98.10">
    <property type="match status" value="1"/>
</dbReference>
<dbReference type="SUPFAM" id="SSF49863">
    <property type="entry name" value="Hyaluronate lyase-like, C-terminal domain"/>
    <property type="match status" value="1"/>
</dbReference>
<dbReference type="InterPro" id="IPR004103">
    <property type="entry name" value="Lyase_8_C"/>
</dbReference>
<evidence type="ECO:0000256" key="7">
    <source>
        <dbReference type="ARBA" id="ARBA00022837"/>
    </source>
</evidence>
<dbReference type="Pfam" id="PF02884">
    <property type="entry name" value="Lyase_8_C"/>
    <property type="match status" value="1"/>
</dbReference>
<dbReference type="AlphaFoldDB" id="A0A1M7A9Q1"/>
<dbReference type="Pfam" id="PF18962">
    <property type="entry name" value="Por_Secre_tail"/>
    <property type="match status" value="1"/>
</dbReference>
<dbReference type="GO" id="GO:0005975">
    <property type="term" value="P:carbohydrate metabolic process"/>
    <property type="evidence" value="ECO:0007669"/>
    <property type="project" value="InterPro"/>
</dbReference>
<dbReference type="Pfam" id="PF24517">
    <property type="entry name" value="CBM96"/>
    <property type="match status" value="1"/>
</dbReference>
<dbReference type="NCBIfam" id="NF033679">
    <property type="entry name" value="DNRLRE_dom"/>
    <property type="match status" value="1"/>
</dbReference>
<evidence type="ECO:0000256" key="6">
    <source>
        <dbReference type="ARBA" id="ARBA00022729"/>
    </source>
</evidence>
<dbReference type="EMBL" id="FRBL01000003">
    <property type="protein sequence ID" value="SHL39315.1"/>
    <property type="molecule type" value="Genomic_DNA"/>
</dbReference>
<evidence type="ECO:0000256" key="9">
    <source>
        <dbReference type="PIRSR" id="PIRSR638970-1"/>
    </source>
</evidence>
<evidence type="ECO:0000259" key="14">
    <source>
        <dbReference type="Pfam" id="PF24517"/>
    </source>
</evidence>
<comment type="cofactor">
    <cofactor evidence="1">
        <name>Ca(2+)</name>
        <dbReference type="ChEBI" id="CHEBI:29108"/>
    </cofactor>
</comment>
<dbReference type="InterPro" id="IPR014718">
    <property type="entry name" value="GH-type_carb-bd"/>
</dbReference>
<evidence type="ECO:0000256" key="4">
    <source>
        <dbReference type="ARBA" id="ARBA00011245"/>
    </source>
</evidence>
<evidence type="ECO:0000313" key="16">
    <source>
        <dbReference type="Proteomes" id="UP000184420"/>
    </source>
</evidence>
<dbReference type="Pfam" id="PF02278">
    <property type="entry name" value="Lyase_8"/>
    <property type="match status" value="1"/>
</dbReference>
<dbReference type="Gene3D" id="1.50.10.100">
    <property type="entry name" value="Chondroitin AC/alginate lyase"/>
    <property type="match status" value="1"/>
</dbReference>
<dbReference type="InterPro" id="IPR008929">
    <property type="entry name" value="Chondroitin_lyas"/>
</dbReference>
<evidence type="ECO:0000256" key="1">
    <source>
        <dbReference type="ARBA" id="ARBA00001913"/>
    </source>
</evidence>
<feature type="active site" evidence="9">
    <location>
        <position position="217"/>
    </location>
</feature>
<reference evidence="15 16" key="1">
    <citation type="submission" date="2016-11" db="EMBL/GenBank/DDBJ databases">
        <authorList>
            <person name="Jaros S."/>
            <person name="Januszkiewicz K."/>
            <person name="Wedrychowicz H."/>
        </authorList>
    </citation>
    <scope>NUCLEOTIDE SEQUENCE [LARGE SCALE GENOMIC DNA]</scope>
    <source>
        <strain evidence="15 16">DSM 27406</strain>
    </source>
</reference>
<dbReference type="InterPro" id="IPR055372">
    <property type="entry name" value="CBM96"/>
</dbReference>
<evidence type="ECO:0000256" key="5">
    <source>
        <dbReference type="ARBA" id="ARBA00022525"/>
    </source>
</evidence>
<dbReference type="Gene3D" id="2.60.220.10">
    <property type="entry name" value="Polysaccharide lyase family 8-like, C-terminal"/>
    <property type="match status" value="1"/>
</dbReference>
<comment type="subunit">
    <text evidence="4">Monomer.</text>
</comment>
<dbReference type="GO" id="GO:0030246">
    <property type="term" value="F:carbohydrate binding"/>
    <property type="evidence" value="ECO:0007669"/>
    <property type="project" value="InterPro"/>
</dbReference>
<dbReference type="GO" id="GO:0016837">
    <property type="term" value="F:carbon-oxygen lyase activity, acting on polysaccharides"/>
    <property type="evidence" value="ECO:0007669"/>
    <property type="project" value="UniProtKB-ARBA"/>
</dbReference>
<evidence type="ECO:0000259" key="11">
    <source>
        <dbReference type="Pfam" id="PF02884"/>
    </source>
</evidence>
<keyword evidence="7" id="KW-0106">Calcium</keyword>
<dbReference type="PANTHER" id="PTHR38481:SF1">
    <property type="entry name" value="HYALURONATE LYASE"/>
    <property type="match status" value="1"/>
</dbReference>
<evidence type="ECO:0000256" key="2">
    <source>
        <dbReference type="ARBA" id="ARBA00004613"/>
    </source>
</evidence>
<keyword evidence="6" id="KW-0732">Signal</keyword>
<gene>
    <name evidence="15" type="ORF">SAMN05444266_103181</name>
</gene>
<dbReference type="InterPro" id="IPR011013">
    <property type="entry name" value="Gal_mutarotase_sf_dom"/>
</dbReference>
<sequence length="951" mass="103993">MAQISRAQTEYTTIMDRIRAELLSQASNTTTLDNNVTSTLATLQANGSWPDVSYAYSATTYTADVHINRVKTFAQAYTKPGSTYYQSSTLFNAIVSSLTYWNTTDPQSWNWYHNQISNPQRIGEILILLETAPASLGTLRAALLTQMNRGNPSAQTGANKLDVATHFMYRACLTANDSLMQYGVDQIFYPLMLTTAEGIQHDYSYQQHGPQLYIFGYGSVFVEGETKIAYYLRGTSYALSGSRLSIFSNFVRNGFLKAMRGKYIDYGTNGRSISRENNLAVGVTAHLEKLKVLDTANVVEYNQNIARLNGTQAPGYQLPDLHTHFWRSDYSLHHRTGYLFGVHLTSTRTAKQENGNGENLKGYYLSDGSTHIAMNGNEYYNIPPVWDWSRIPGTTVPYITTIPLRTSWGVNFGTTAFAGGASDSLYGVSALQFSDYNTQARKAWFFFDKEVVCLGAGITSTATQPINTTVNQCLLNGTVSAKIGGAVSTVANGSYTYNNNLKWITHNGVGYYFPNGGQLQLTMQSQSGTWRSINNGGSTTVQNMNVFTLWFNHGTTPSNGNYAYYVLPGQDMNTYDTTAVRVYQNTSAMQVVYHAGLNIWEMVFYQAGTFHQDSVTVTVDRPCALILKQVGSANVKVTVADPAQSSLPVNIYFNLPGITQTRLLTAAMPSGAYAGSTVSYNVNASTPIYSVASVPAVADAYVRGGSAYAGVNYGTGSLVLKQDASISYTREIFLKFNVNALPAATNQVKLRMYVNYANTSIATVPWILQYVSNDSWTESGITYNNMPAVSSAVDTIMGRAAGNYAEWDVTNIALAQQAGDGVLSLKLVSGLAGATTDAIFPSRDGADSTQRPVLLCSTETTAMSALALSEDKISGTSIYPNPAEKFIRVNSDKQWLQAEIRDANGKLLKVVNVAKQSSAQFEIPLDNVQPGMYILVLRGKGKQLVKKIVKM</sequence>
<keyword evidence="8 15" id="KW-0456">Lyase</keyword>
<name>A0A1M7A9Q1_9BACT</name>
<dbReference type="CDD" id="cd01083">
    <property type="entry name" value="GAG_Lyase"/>
    <property type="match status" value="1"/>
</dbReference>
<feature type="domain" description="Secretion system C-terminal sorting" evidence="13">
    <location>
        <begin position="878"/>
        <end position="949"/>
    </location>
</feature>
<dbReference type="Pfam" id="PF08124">
    <property type="entry name" value="Lyase_8_N"/>
    <property type="match status" value="1"/>
</dbReference>
<dbReference type="GO" id="GO:0005576">
    <property type="term" value="C:extracellular region"/>
    <property type="evidence" value="ECO:0007669"/>
    <property type="project" value="UniProtKB-SubCell"/>
</dbReference>
<dbReference type="Proteomes" id="UP000184420">
    <property type="component" value="Unassembled WGS sequence"/>
</dbReference>
<dbReference type="PANTHER" id="PTHR38481">
    <property type="entry name" value="HYALURONATE LYASE"/>
    <property type="match status" value="1"/>
</dbReference>
<evidence type="ECO:0000256" key="3">
    <source>
        <dbReference type="ARBA" id="ARBA00006699"/>
    </source>
</evidence>
<dbReference type="SUPFAM" id="SSF74650">
    <property type="entry name" value="Galactose mutarotase-like"/>
    <property type="match status" value="1"/>
</dbReference>
<keyword evidence="16" id="KW-1185">Reference proteome</keyword>
<evidence type="ECO:0000259" key="13">
    <source>
        <dbReference type="Pfam" id="PF18962"/>
    </source>
</evidence>
<evidence type="ECO:0000259" key="12">
    <source>
        <dbReference type="Pfam" id="PF08124"/>
    </source>
</evidence>
<dbReference type="InterPro" id="IPR038970">
    <property type="entry name" value="Lyase_8"/>
</dbReference>
<feature type="domain" description="Polysaccharide lyase family 8 C-terminal" evidence="11">
    <location>
        <begin position="581"/>
        <end position="645"/>
    </location>
</feature>
<feature type="active site" evidence="9">
    <location>
        <position position="271"/>
    </location>
</feature>
<comment type="subcellular location">
    <subcellularLocation>
        <location evidence="2">Secreted</location>
    </subcellularLocation>
</comment>
<keyword evidence="5" id="KW-0964">Secreted</keyword>
<evidence type="ECO:0000259" key="10">
    <source>
        <dbReference type="Pfam" id="PF02278"/>
    </source>
</evidence>
<feature type="domain" description="Polysaccharide lyase family 8 central" evidence="10">
    <location>
        <begin position="322"/>
        <end position="570"/>
    </location>
</feature>
<proteinExistence type="inferred from homology"/>
<feature type="domain" description="Carbohydrate-binding module family 96" evidence="14">
    <location>
        <begin position="692"/>
        <end position="854"/>
    </location>
</feature>
<dbReference type="InterPro" id="IPR011071">
    <property type="entry name" value="Lyase_8-like_C"/>
</dbReference>
<organism evidence="15 16">
    <name type="scientific">Chitinophaga jiangningensis</name>
    <dbReference type="NCBI Taxonomy" id="1419482"/>
    <lineage>
        <taxon>Bacteria</taxon>
        <taxon>Pseudomonadati</taxon>
        <taxon>Bacteroidota</taxon>
        <taxon>Chitinophagia</taxon>
        <taxon>Chitinophagales</taxon>
        <taxon>Chitinophagaceae</taxon>
        <taxon>Chitinophaga</taxon>
    </lineage>
</organism>
<evidence type="ECO:0000313" key="15">
    <source>
        <dbReference type="EMBL" id="SHL39315.1"/>
    </source>
</evidence>
<dbReference type="STRING" id="1419482.SAMN05444266_103181"/>
<accession>A0A1M7A9Q1</accession>
<evidence type="ECO:0000256" key="8">
    <source>
        <dbReference type="ARBA" id="ARBA00023239"/>
    </source>
</evidence>
<dbReference type="InterPro" id="IPR003159">
    <property type="entry name" value="Lyase_8_central_dom"/>
</dbReference>
<feature type="domain" description="Polysaccharide lyase 8 N-terminal alpha-helical" evidence="12">
    <location>
        <begin position="15"/>
        <end position="300"/>
    </location>
</feature>
<protein>
    <submittedName>
        <fullName evidence="15">Chondroitin AC lyase</fullName>
    </submittedName>
</protein>
<comment type="similarity">
    <text evidence="3">Belongs to the polysaccharide lyase 8 family.</text>
</comment>
<dbReference type="InterPro" id="IPR026444">
    <property type="entry name" value="Secre_tail"/>
</dbReference>